<dbReference type="Proteomes" id="UP000824890">
    <property type="component" value="Unassembled WGS sequence"/>
</dbReference>
<dbReference type="InterPro" id="IPR000195">
    <property type="entry name" value="Rab-GAP-TBC_dom"/>
</dbReference>
<dbReference type="EMBL" id="JAGKQM010000014">
    <property type="protein sequence ID" value="KAH0887160.1"/>
    <property type="molecule type" value="Genomic_DNA"/>
</dbReference>
<dbReference type="SMART" id="SM00164">
    <property type="entry name" value="TBC"/>
    <property type="match status" value="1"/>
</dbReference>
<feature type="domain" description="Rab-GAP TBC" evidence="2">
    <location>
        <begin position="77"/>
        <end position="333"/>
    </location>
</feature>
<dbReference type="InterPro" id="IPR050302">
    <property type="entry name" value="Rab_GAP_TBC_domain"/>
</dbReference>
<dbReference type="SUPFAM" id="SSF47923">
    <property type="entry name" value="Ypt/Rab-GAP domain of gyp1p"/>
    <property type="match status" value="2"/>
</dbReference>
<keyword evidence="4" id="KW-1185">Reference proteome</keyword>
<evidence type="ECO:0000259" key="2">
    <source>
        <dbReference type="PROSITE" id="PS50086"/>
    </source>
</evidence>
<gene>
    <name evidence="3" type="ORF">HID58_063256</name>
</gene>
<dbReference type="Gene3D" id="1.10.472.80">
    <property type="entry name" value="Ypt/Rab-GAP domain of gyp1p, domain 3"/>
    <property type="match status" value="1"/>
</dbReference>
<proteinExistence type="predicted"/>
<evidence type="ECO:0000256" key="1">
    <source>
        <dbReference type="SAM" id="Coils"/>
    </source>
</evidence>
<dbReference type="Gene3D" id="1.10.8.270">
    <property type="entry name" value="putative rabgap domain of human tbc1 domain family member 14 like domains"/>
    <property type="match status" value="1"/>
</dbReference>
<protein>
    <recommendedName>
        <fullName evidence="2">Rab-GAP TBC domain-containing protein</fullName>
    </recommendedName>
</protein>
<dbReference type="PANTHER" id="PTHR47219">
    <property type="entry name" value="RAB GTPASE-ACTIVATING PROTEIN 1-LIKE"/>
    <property type="match status" value="1"/>
</dbReference>
<accession>A0ABQ8A3S0</accession>
<organism evidence="3 4">
    <name type="scientific">Brassica napus</name>
    <name type="common">Rape</name>
    <dbReference type="NCBI Taxonomy" id="3708"/>
    <lineage>
        <taxon>Eukaryota</taxon>
        <taxon>Viridiplantae</taxon>
        <taxon>Streptophyta</taxon>
        <taxon>Embryophyta</taxon>
        <taxon>Tracheophyta</taxon>
        <taxon>Spermatophyta</taxon>
        <taxon>Magnoliopsida</taxon>
        <taxon>eudicotyledons</taxon>
        <taxon>Gunneridae</taxon>
        <taxon>Pentapetalae</taxon>
        <taxon>rosids</taxon>
        <taxon>malvids</taxon>
        <taxon>Brassicales</taxon>
        <taxon>Brassicaceae</taxon>
        <taxon>Brassiceae</taxon>
        <taxon>Brassica</taxon>
    </lineage>
</organism>
<dbReference type="InterPro" id="IPR035969">
    <property type="entry name" value="Rab-GAP_TBC_sf"/>
</dbReference>
<dbReference type="Pfam" id="PF00566">
    <property type="entry name" value="RabGAP-TBC"/>
    <property type="match status" value="1"/>
</dbReference>
<name>A0ABQ8A3S0_BRANA</name>
<keyword evidence="1" id="KW-0175">Coiled coil</keyword>
<feature type="coiled-coil region" evidence="1">
    <location>
        <begin position="521"/>
        <end position="548"/>
    </location>
</feature>
<dbReference type="PROSITE" id="PS50086">
    <property type="entry name" value="TBC_RABGAP"/>
    <property type="match status" value="1"/>
</dbReference>
<dbReference type="PANTHER" id="PTHR47219:SF20">
    <property type="entry name" value="TBC1 DOMAIN FAMILY MEMBER 2B"/>
    <property type="match status" value="1"/>
</dbReference>
<comment type="caution">
    <text evidence="3">The sequence shown here is derived from an EMBL/GenBank/DDBJ whole genome shotgun (WGS) entry which is preliminary data.</text>
</comment>
<sequence length="754" mass="85023">LAYYYYYSTGSHRRDLALRLINDDHRRRESSLRIRPQKGCLWIFCEASACAKIPRTCQNLPVCCLSLILFHLESLTQEEEEERSDRWNSFLEDHGSSEEKYLPPGPDLTRGDEKKVLRSQSTCSRGCSYGSEGLLAADGLGKDIEMQDEKGSSADPLAAVEKWKGQIEKDLPRTFPGHPALDDDGRNALRRLLTLCWILSGMYILSLVTCLQNDHLPAMNFFAGLLLLLMPEENAFWYVQKLLCNYLYCVKSLIGVIDDYFNDYYSEEMIESQVDQRVLEELVRERFPKMVQHLDYLGVQVACVTAPWFLSIFINMLPWESVLRVWDVLLFEGNCVMLFRTALALMEFYGPTLITTKDAGDAITLLQSMTGSTFDSSQLVFTACMGYQDVNECRLQELRSKHRPAVMAAFEERLKGLQAWRDSKDLLASKLYNSKQDPKSVLLNFSKASLSRSESGSSSNADDVLICLTGDGEIDYFQDLQGQVLRLKGELCNLVEEKRSALLRADELEVALMEMVKQDNRRHLNAKIEQLEQGVREVRKLVSDKKDQEAAMIQVLMGMEQEHKVTEGARRAAEQDAAAQRHAAQVLQDKYEEAVAGLAEMEERAVMAESMLEATLQYHKAQPSPRFIFTPSIKRTSAGYAVLGTPPTKGRNISNAFNTVPVSVLDTLVHPFFDELRDPLMHVSFLPPVFNFKPHAELKGVRVPVEIMAKLVPEHAEEAGSMAGFVILSAARFKISGNRLSASWKGSNSGVLID</sequence>
<evidence type="ECO:0000313" key="3">
    <source>
        <dbReference type="EMBL" id="KAH0887160.1"/>
    </source>
</evidence>
<evidence type="ECO:0000313" key="4">
    <source>
        <dbReference type="Proteomes" id="UP000824890"/>
    </source>
</evidence>
<reference evidence="3 4" key="1">
    <citation type="submission" date="2021-05" db="EMBL/GenBank/DDBJ databases">
        <title>Genome Assembly of Synthetic Allotetraploid Brassica napus Reveals Homoeologous Exchanges between Subgenomes.</title>
        <authorList>
            <person name="Davis J.T."/>
        </authorList>
    </citation>
    <scope>NUCLEOTIDE SEQUENCE [LARGE SCALE GENOMIC DNA]</scope>
    <source>
        <strain evidence="4">cv. Da-Ae</strain>
        <tissue evidence="3">Seedling</tissue>
    </source>
</reference>
<feature type="non-terminal residue" evidence="3">
    <location>
        <position position="1"/>
    </location>
</feature>